<dbReference type="STRING" id="105351.A0A401KR29"/>
<dbReference type="Proteomes" id="UP000286921">
    <property type="component" value="Unassembled WGS sequence"/>
</dbReference>
<dbReference type="NCBIfam" id="NF047352">
    <property type="entry name" value="P_loop_sacsin"/>
    <property type="match status" value="1"/>
</dbReference>
<evidence type="ECO:0000313" key="3">
    <source>
        <dbReference type="EMBL" id="GCB21753.1"/>
    </source>
</evidence>
<evidence type="ECO:0000313" key="4">
    <source>
        <dbReference type="Proteomes" id="UP000286921"/>
    </source>
</evidence>
<dbReference type="PANTHER" id="PTHR32387">
    <property type="entry name" value="WU:FJ29H11"/>
    <property type="match status" value="1"/>
</dbReference>
<feature type="domain" description="Heterokaryon incompatibility" evidence="2">
    <location>
        <begin position="1819"/>
        <end position="1952"/>
    </location>
</feature>
<protein>
    <submittedName>
        <fullName evidence="3">Heterokaryon incompatibility protein 6, OR allele</fullName>
    </submittedName>
</protein>
<accession>A0A401KR29</accession>
<dbReference type="Pfam" id="PF26639">
    <property type="entry name" value="Het-6_barrel"/>
    <property type="match status" value="1"/>
</dbReference>
<dbReference type="SUPFAM" id="SSF55874">
    <property type="entry name" value="ATPase domain of HSP90 chaperone/DNA topoisomerase II/histidine kinase"/>
    <property type="match status" value="1"/>
</dbReference>
<keyword evidence="4" id="KW-1185">Reference proteome</keyword>
<feature type="compositionally biased region" description="Basic and acidic residues" evidence="1">
    <location>
        <begin position="1224"/>
        <end position="1236"/>
    </location>
</feature>
<dbReference type="Pfam" id="PF06985">
    <property type="entry name" value="HET"/>
    <property type="match status" value="1"/>
</dbReference>
<dbReference type="InterPro" id="IPR052957">
    <property type="entry name" value="Auxin_embryo_med"/>
</dbReference>
<feature type="compositionally biased region" description="Acidic residues" evidence="1">
    <location>
        <begin position="1296"/>
        <end position="1305"/>
    </location>
</feature>
<evidence type="ECO:0000256" key="1">
    <source>
        <dbReference type="SAM" id="MobiDB-lite"/>
    </source>
</evidence>
<sequence length="2327" mass="262498">MDDQTSDATVIAKQHIDSISAQYRGILENSTAQSIIDSALQFFGEDIYSTAAHFLLELIQNADDNEYAANITPALVLTYRNRVLRTDCNELGFTPGQVEAICNLGYSTKKDKVEATGEKGVGFKSVFSVAASVWIASGPYTFKFDASHQMGMLIPIWEDPPDATRYANTSMYARFAPRADERIVFHDLDVVGAKILTFLRKLRELNLHIELQSGDRICYNVARQDTTSPDGLCMTQLTFTGEMFPIAQRKTYVVCRYEVKGMPHEKKRPGRQTTELRIAFPVDDFGQPVLESQDVYAVLPVRSYGFTFLLQGDFLLSTSREEISSSREWNRMLCESLPNAFTAAVKEIVAHRSDFPWFRFLPDIRPEKSFFEQVKHCIPSQLAKERVLLCEGIGENGQDLLALPGSLRYVPREFRDSNGYPLTLCPTTRDGYLSVRYLHEDWSYIQRLGVKQMTANEFMDDLGHLVNNHGVQDKPDQWHESLAKTVNQLLGNSENRRFLEVLRKLAVLPLRDNKWVSSADRVVFLPLVPASVPSGLKICEIDPAAVNGGMKSERARFFEHAGAQGYNPAIVCDLIVERQTARSRGWQNSQVYQRRLAASRVPELANQLYFLFKNKWTGDGERSLWVLNERSEPCPASIVYIPSKEPDSAAALLHGKSPKIELLHKDYLGVGGGDRFDFMEWLRSTFGIWRIPRLATPGNALSPDFQHLIDNSTSSTSWLLLLDKHFDQYSDWLVPGGWKSAKVSSSLRTTMVDCLHGERYLLEETCRPGLEKLLPRKALLLDPEFDNWKLLSHLGVMVGMDLKFYFSRLAELKETEASLEQISQIYTDIEAKSQDSSGLIRSTFTNDALICVPNPRSKNGFSWLQPNDCIWKGPKSLKHTPKLQELYPDNEVLFKKILKLRNAGAELLLKEIEEFKPENPTHILEVLQDANVLLKDTDPFSLALIQRMKIFPVRLPYQRDGFTLMTTSQSWSIPDERQRRYFGQDLPLLVFNYDAFDDMKNIRRVFDLGNRKLVATREVFCEDKNPRLLEPTTAKFLTRIKLMSRLIARDTHNIRKKVERLFTAQLFSVNEIFWALTVRHGDQVITRGKGIAECLLADNEEEPLKIWVSKNCIKYDMFPSELADILCQLYKISERALAQDTLTQPPGYVAEKLTNSGYTADMEHELPPTLRDGWGKGKPWARINVQMASEPGESSHKPVRPPVELPAQPISTSVTSHRKLPVSKTHDRQQHYEENQKTMLLLSAQPTTEADNREGLVGLRTEPSSGDGTSSATENIPELTTETPAPQAKNSHARDDDDDDDDDDDNARKATADELIDGSVMLREAKPSVPTEMDRSENSGSQDHPMPKTHTRQSDQKQTSKSVADRTWLVYLKQELPPEVETITIEGGISTDDIASVYRQVIYVAQEIYDLNISKPERKESYGVSKRPPLVEELSLPIRQTDYSPPREGVQLSLPHADKNVPSQAILKQRTGNEVMFHAEQKQGNQTAQLLKPRANGQMSSPAVSRDHKGATVIQIPGFPQHLLRDFLHNRVRRKDPVAPARIVFLTGDEDRLDSHDGLCIGHRIKTHPGRVHIDEGTGVKTVFMAVPDPIRQEEMFSGELVVSRILQEALGNDYIPDKHWTSSWRSRVGYGTYKRPEGSRVPHTAFAIPNSSLFTDFLVNHGCDQAKWWKGNSVTYYLDVQVTSGDLQTSFRIHQKNFETARQTALEGADCHTVYALMRLYNIYTEPEIAIFVNVWRLYTNGNLNLSVTGDHYVAKLTDSQTDTPGLSLSSFQATGNYKFHALESLRHIRVLRLCGQENDLVLRGDILHVSLDESPSFIALSYTWGSALKPFSMRTPEGDIPLTASLYYALSRIHQTDGSINIWADGISINQSDATEKSQQISLLPTIYRQATQVYGWVGDGANDSSLALKSLQDIHGSPLMVSKLGKRAWAAIIELFARAWFVRAWIIQEVILARDLQIVCGAEKLPWETLYSAVQTCEKYAETSVKNLKIPATRNLQPILSLGETRKKYHENQKRELLDLFELFQHAKSTLKRDKLFTLLNIAADAEGFRTDYRNPLETVMCSYASVFVARGKALELLSRARGVSSSRRFPSWIPDWTTNRYPKTICSWPSDRAFDAGGGGIARSRVDSENQAILEVAGSIIDTIVKVGSRPSTIDKAMEYMSEVLEFIDSSKSDFPNDDEKEDLEFKIPIGDAAHGPWGDRQGLKRSFQLLGQTLNRTKAPQSPVLVNVDTLREDLWLYCLTAVQFSERFGSAVVCQTARGYLGLVPAGAKAGDSLALISGGKVPFCLRHEQEDYQVVGEAYIHGVMHGEAFKPEDVKTLRLS</sequence>
<feature type="compositionally biased region" description="Polar residues" evidence="1">
    <location>
        <begin position="1262"/>
        <end position="1290"/>
    </location>
</feature>
<organism evidence="3 4">
    <name type="scientific">Aspergillus awamori</name>
    <name type="common">Black koji mold</name>
    <dbReference type="NCBI Taxonomy" id="105351"/>
    <lineage>
        <taxon>Eukaryota</taxon>
        <taxon>Fungi</taxon>
        <taxon>Dikarya</taxon>
        <taxon>Ascomycota</taxon>
        <taxon>Pezizomycotina</taxon>
        <taxon>Eurotiomycetes</taxon>
        <taxon>Eurotiomycetidae</taxon>
        <taxon>Eurotiales</taxon>
        <taxon>Aspergillaceae</taxon>
        <taxon>Aspergillus</taxon>
    </lineage>
</organism>
<comment type="caution">
    <text evidence="3">The sequence shown here is derived from an EMBL/GenBank/DDBJ whole genome shotgun (WGS) entry which is preliminary data.</text>
</comment>
<feature type="region of interest" description="Disordered" evidence="1">
    <location>
        <begin position="1189"/>
        <end position="1362"/>
    </location>
</feature>
<dbReference type="PANTHER" id="PTHR32387:SF0">
    <property type="entry name" value="PROTEIN NO VEIN"/>
    <property type="match status" value="1"/>
</dbReference>
<dbReference type="Gene3D" id="3.30.565.10">
    <property type="entry name" value="Histidine kinase-like ATPase, C-terminal domain"/>
    <property type="match status" value="1"/>
</dbReference>
<evidence type="ECO:0000259" key="2">
    <source>
        <dbReference type="Pfam" id="PF06985"/>
    </source>
</evidence>
<proteinExistence type="predicted"/>
<dbReference type="InterPro" id="IPR036890">
    <property type="entry name" value="HATPase_C_sf"/>
</dbReference>
<dbReference type="InterPro" id="IPR010730">
    <property type="entry name" value="HET"/>
</dbReference>
<dbReference type="EMBL" id="BDHI01000008">
    <property type="protein sequence ID" value="GCB21753.1"/>
    <property type="molecule type" value="Genomic_DNA"/>
</dbReference>
<gene>
    <name evidence="3" type="ORF">AAWM_04638</name>
</gene>
<name>A0A401KR29_ASPAW</name>
<reference evidence="3 4" key="1">
    <citation type="submission" date="2016-09" db="EMBL/GenBank/DDBJ databases">
        <title>Aspergillus awamori IFM 58123T.</title>
        <authorList>
            <person name="Kusuya Y."/>
            <person name="Shimizu M."/>
            <person name="Takahashi H."/>
            <person name="Yaguchi T."/>
        </authorList>
    </citation>
    <scope>NUCLEOTIDE SEQUENCE [LARGE SCALE GENOMIC DNA]</scope>
    <source>
        <strain evidence="3 4">IFM 58123</strain>
    </source>
</reference>